<gene>
    <name evidence="13" type="ORF">GK091_19005</name>
</gene>
<keyword evidence="8" id="KW-0406">Ion transport</keyword>
<dbReference type="InterPro" id="IPR051163">
    <property type="entry name" value="Sodium:Solute_Symporter_SSF"/>
</dbReference>
<keyword evidence="3" id="KW-0813">Transport</keyword>
<sequence length="578" mass="62433">MNTTIDTAVIVLFSAFVLGIGMLFARTGRNLKSFFAGGEAVPWFIGGLSLFMSFFSAGTFVAWGSIAYKYGWVAITIQWTMCIGALVTGLYLAPRWKAAGALTAAEFIRERLGLTVQKVYIFIFTLVSVFIKGSVLYPVAKLVSSSLNLPLVPCTIGLGLFMIAYTAVGGLWAVMVTDILQFVVLSAAVFILLPLSLDRVGGFDGFTKAVPDDFFNLLNGEYTIGFVLAFVLYHIAYIGGNWTFVQRYTSVDSPKSARKVAFLFAGLYLISPIIWMMPPMIYKAINPGLVGLDTENAYLKICQLVLPPGLLGLMLTGMYFSTSASANTALNVVSAVFTNDIYKGLINPAASDRQLIRVARGSSWVFGLGMIGIALLVPAAGGIVEVVLSISAISGGPLLAPPLWALFSKRLTSRATLWITGIGLSVNLFAKILLPILFDYKLTRAWETAIGMGIPLLLLLGYELWARSQGRMADAYYRYLVARQQKRDDAQTVNAQTELAIEAVEVKKQNRFGLQVIAGSLVFTAVMLFGLSFLTTTGAGITATIAGVVLLAALIPWRASRVVATAPINTPVNEQITE</sequence>
<keyword evidence="5 12" id="KW-0812">Transmembrane</keyword>
<name>A0A6M0IMD4_9BACT</name>
<feature type="transmembrane region" description="Helical" evidence="12">
    <location>
        <begin position="119"/>
        <end position="137"/>
    </location>
</feature>
<feature type="transmembrane region" description="Helical" evidence="12">
    <location>
        <begin position="512"/>
        <end position="533"/>
    </location>
</feature>
<dbReference type="GO" id="GO:0006814">
    <property type="term" value="P:sodium ion transport"/>
    <property type="evidence" value="ECO:0007669"/>
    <property type="project" value="UniProtKB-KW"/>
</dbReference>
<feature type="transmembrane region" description="Helical" evidence="12">
    <location>
        <begin position="179"/>
        <end position="197"/>
    </location>
</feature>
<evidence type="ECO:0000256" key="9">
    <source>
        <dbReference type="ARBA" id="ARBA00023136"/>
    </source>
</evidence>
<evidence type="ECO:0000256" key="4">
    <source>
        <dbReference type="ARBA" id="ARBA00022475"/>
    </source>
</evidence>
<dbReference type="RefSeq" id="WP_164041473.1">
    <property type="nucleotide sequence ID" value="NZ_JAAGNZ010000002.1"/>
</dbReference>
<evidence type="ECO:0000256" key="3">
    <source>
        <dbReference type="ARBA" id="ARBA00022448"/>
    </source>
</evidence>
<feature type="transmembrane region" description="Helical" evidence="12">
    <location>
        <begin position="297"/>
        <end position="320"/>
    </location>
</feature>
<feature type="transmembrane region" description="Helical" evidence="12">
    <location>
        <begin position="386"/>
        <end position="405"/>
    </location>
</feature>
<feature type="transmembrane region" description="Helical" evidence="12">
    <location>
        <begin position="539"/>
        <end position="557"/>
    </location>
</feature>
<keyword evidence="6 12" id="KW-1133">Transmembrane helix</keyword>
<evidence type="ECO:0000313" key="13">
    <source>
        <dbReference type="EMBL" id="NEU68982.1"/>
    </source>
</evidence>
<evidence type="ECO:0000256" key="6">
    <source>
        <dbReference type="ARBA" id="ARBA00022989"/>
    </source>
</evidence>
<dbReference type="PANTHER" id="PTHR42985">
    <property type="entry name" value="SODIUM-COUPLED MONOCARBOXYLATE TRANSPORTER"/>
    <property type="match status" value="1"/>
</dbReference>
<dbReference type="Proteomes" id="UP000477386">
    <property type="component" value="Unassembled WGS sequence"/>
</dbReference>
<dbReference type="CDD" id="cd11477">
    <property type="entry name" value="SLC5sbd_u1"/>
    <property type="match status" value="1"/>
</dbReference>
<evidence type="ECO:0000313" key="14">
    <source>
        <dbReference type="Proteomes" id="UP000477386"/>
    </source>
</evidence>
<evidence type="ECO:0000256" key="10">
    <source>
        <dbReference type="ARBA" id="ARBA00023201"/>
    </source>
</evidence>
<feature type="transmembrane region" description="Helical" evidence="12">
    <location>
        <begin position="149"/>
        <end position="172"/>
    </location>
</feature>
<dbReference type="Gene3D" id="1.20.1730.10">
    <property type="entry name" value="Sodium/glucose cotransporter"/>
    <property type="match status" value="1"/>
</dbReference>
<comment type="subcellular location">
    <subcellularLocation>
        <location evidence="1">Cell membrane</location>
        <topology evidence="1">Multi-pass membrane protein</topology>
    </subcellularLocation>
</comment>
<comment type="caution">
    <text evidence="13">The sequence shown here is derived from an EMBL/GenBank/DDBJ whole genome shotgun (WGS) entry which is preliminary data.</text>
</comment>
<dbReference type="PANTHER" id="PTHR42985:SF40">
    <property type="entry name" value="LD47995P-RELATED"/>
    <property type="match status" value="1"/>
</dbReference>
<protein>
    <submittedName>
        <fullName evidence="13">Na+:solute symporter</fullName>
    </submittedName>
</protein>
<keyword evidence="7" id="KW-0915">Sodium</keyword>
<evidence type="ECO:0000256" key="8">
    <source>
        <dbReference type="ARBA" id="ARBA00023065"/>
    </source>
</evidence>
<evidence type="ECO:0000256" key="12">
    <source>
        <dbReference type="SAM" id="Phobius"/>
    </source>
</evidence>
<comment type="similarity">
    <text evidence="2 11">Belongs to the sodium:solute symporter (SSF) (TC 2.A.21) family.</text>
</comment>
<dbReference type="AlphaFoldDB" id="A0A6M0IMD4"/>
<feature type="transmembrane region" description="Helical" evidence="12">
    <location>
        <begin position="6"/>
        <end position="28"/>
    </location>
</feature>
<keyword evidence="14" id="KW-1185">Reference proteome</keyword>
<dbReference type="InterPro" id="IPR038377">
    <property type="entry name" value="Na/Glc_symporter_sf"/>
</dbReference>
<evidence type="ECO:0000256" key="1">
    <source>
        <dbReference type="ARBA" id="ARBA00004651"/>
    </source>
</evidence>
<feature type="transmembrane region" description="Helical" evidence="12">
    <location>
        <begin position="40"/>
        <end position="64"/>
    </location>
</feature>
<dbReference type="GO" id="GO:0015293">
    <property type="term" value="F:symporter activity"/>
    <property type="evidence" value="ECO:0007669"/>
    <property type="project" value="TreeGrafter"/>
</dbReference>
<feature type="transmembrane region" description="Helical" evidence="12">
    <location>
        <begin position="260"/>
        <end position="277"/>
    </location>
</feature>
<keyword evidence="10" id="KW-0739">Sodium transport</keyword>
<dbReference type="GO" id="GO:0005886">
    <property type="term" value="C:plasma membrane"/>
    <property type="evidence" value="ECO:0007669"/>
    <property type="project" value="UniProtKB-SubCell"/>
</dbReference>
<feature type="transmembrane region" description="Helical" evidence="12">
    <location>
        <begin position="444"/>
        <end position="462"/>
    </location>
</feature>
<evidence type="ECO:0000256" key="7">
    <source>
        <dbReference type="ARBA" id="ARBA00023053"/>
    </source>
</evidence>
<dbReference type="InterPro" id="IPR001734">
    <property type="entry name" value="Na/solute_symporter"/>
</dbReference>
<feature type="transmembrane region" description="Helical" evidence="12">
    <location>
        <begin position="417"/>
        <end position="438"/>
    </location>
</feature>
<feature type="transmembrane region" description="Helical" evidence="12">
    <location>
        <begin position="217"/>
        <end position="239"/>
    </location>
</feature>
<proteinExistence type="inferred from homology"/>
<evidence type="ECO:0000256" key="5">
    <source>
        <dbReference type="ARBA" id="ARBA00022692"/>
    </source>
</evidence>
<dbReference type="Pfam" id="PF00474">
    <property type="entry name" value="SSF"/>
    <property type="match status" value="1"/>
</dbReference>
<evidence type="ECO:0000256" key="11">
    <source>
        <dbReference type="RuleBase" id="RU362091"/>
    </source>
</evidence>
<evidence type="ECO:0000256" key="2">
    <source>
        <dbReference type="ARBA" id="ARBA00006434"/>
    </source>
</evidence>
<accession>A0A6M0IMD4</accession>
<dbReference type="PROSITE" id="PS50283">
    <property type="entry name" value="NA_SOLUT_SYMP_3"/>
    <property type="match status" value="1"/>
</dbReference>
<dbReference type="EMBL" id="JAAGNZ010000002">
    <property type="protein sequence ID" value="NEU68982.1"/>
    <property type="molecule type" value="Genomic_DNA"/>
</dbReference>
<organism evidence="13 14">
    <name type="scientific">Spirosoma agri</name>
    <dbReference type="NCBI Taxonomy" id="1987381"/>
    <lineage>
        <taxon>Bacteria</taxon>
        <taxon>Pseudomonadati</taxon>
        <taxon>Bacteroidota</taxon>
        <taxon>Cytophagia</taxon>
        <taxon>Cytophagales</taxon>
        <taxon>Cytophagaceae</taxon>
        <taxon>Spirosoma</taxon>
    </lineage>
</organism>
<reference evidence="13 14" key="1">
    <citation type="submission" date="2020-02" db="EMBL/GenBank/DDBJ databases">
        <title>Draft genome sequence of two Spirosoma agri KCTC 52727 and Spirosoma terrae KCTC 52035.</title>
        <authorList>
            <person name="Rojas J."/>
            <person name="Ambika Manirajan B."/>
            <person name="Ratering S."/>
            <person name="Suarez C."/>
            <person name="Schnell S."/>
        </authorList>
    </citation>
    <scope>NUCLEOTIDE SEQUENCE [LARGE SCALE GENOMIC DNA]</scope>
    <source>
        <strain evidence="13 14">KCTC 52727</strain>
    </source>
</reference>
<feature type="transmembrane region" description="Helical" evidence="12">
    <location>
        <begin position="363"/>
        <end position="380"/>
    </location>
</feature>
<keyword evidence="4" id="KW-1003">Cell membrane</keyword>
<keyword evidence="9 12" id="KW-0472">Membrane</keyword>
<feature type="transmembrane region" description="Helical" evidence="12">
    <location>
        <begin position="70"/>
        <end position="93"/>
    </location>
</feature>